<sequence length="98" mass="11262">MTFFFFFFFFAPGQYSPGHILCCLTHTGEKPYGCPDCGKRFSQQVNCRHHQLTHGGEKPFQCSECGMCFSHNYNWALDLKTEMDESICIIGHPPSHCF</sequence>
<dbReference type="Gene3D" id="3.30.160.60">
    <property type="entry name" value="Classic Zinc Finger"/>
    <property type="match status" value="2"/>
</dbReference>
<dbReference type="SUPFAM" id="SSF57667">
    <property type="entry name" value="beta-beta-alpha zinc fingers"/>
    <property type="match status" value="1"/>
</dbReference>
<dbReference type="InterPro" id="IPR050717">
    <property type="entry name" value="C2H2-ZF_Transcription_Reg"/>
</dbReference>
<keyword evidence="2" id="KW-0677">Repeat</keyword>
<reference evidence="8 9" key="1">
    <citation type="submission" date="2020-06" db="EMBL/GenBank/DDBJ databases">
        <authorList>
            <consortium name="Wellcome Sanger Institute Data Sharing"/>
        </authorList>
    </citation>
    <scope>NUCLEOTIDE SEQUENCE [LARGE SCALE GENOMIC DNA]</scope>
</reference>
<dbReference type="PROSITE" id="PS00028">
    <property type="entry name" value="ZINC_FINGER_C2H2_1"/>
    <property type="match status" value="1"/>
</dbReference>
<dbReference type="Pfam" id="PF00096">
    <property type="entry name" value="zf-C2H2"/>
    <property type="match status" value="2"/>
</dbReference>
<keyword evidence="4" id="KW-0862">Zinc</keyword>
<evidence type="ECO:0000313" key="9">
    <source>
        <dbReference type="Proteomes" id="UP000694580"/>
    </source>
</evidence>
<feature type="chain" id="PRO_5044229791" description="C2H2-type domain-containing protein" evidence="6">
    <location>
        <begin position="16"/>
        <end position="98"/>
    </location>
</feature>
<dbReference type="PROSITE" id="PS50157">
    <property type="entry name" value="ZINC_FINGER_C2H2_2"/>
    <property type="match status" value="1"/>
</dbReference>
<dbReference type="PANTHER" id="PTHR14196:SF12">
    <property type="entry name" value="ZINC FINGER PROTEIN 208-LIKE"/>
    <property type="match status" value="1"/>
</dbReference>
<evidence type="ECO:0000256" key="3">
    <source>
        <dbReference type="ARBA" id="ARBA00022771"/>
    </source>
</evidence>
<dbReference type="GO" id="GO:0000981">
    <property type="term" value="F:DNA-binding transcription factor activity, RNA polymerase II-specific"/>
    <property type="evidence" value="ECO:0007669"/>
    <property type="project" value="TreeGrafter"/>
</dbReference>
<evidence type="ECO:0000313" key="8">
    <source>
        <dbReference type="Ensembl" id="ENSDCDP00010010880.1"/>
    </source>
</evidence>
<dbReference type="InterPro" id="IPR013087">
    <property type="entry name" value="Znf_C2H2_type"/>
</dbReference>
<organism evidence="8 9">
    <name type="scientific">Denticeps clupeoides</name>
    <name type="common">denticle herring</name>
    <dbReference type="NCBI Taxonomy" id="299321"/>
    <lineage>
        <taxon>Eukaryota</taxon>
        <taxon>Metazoa</taxon>
        <taxon>Chordata</taxon>
        <taxon>Craniata</taxon>
        <taxon>Vertebrata</taxon>
        <taxon>Euteleostomi</taxon>
        <taxon>Actinopterygii</taxon>
        <taxon>Neopterygii</taxon>
        <taxon>Teleostei</taxon>
        <taxon>Clupei</taxon>
        <taxon>Clupeiformes</taxon>
        <taxon>Denticipitoidei</taxon>
        <taxon>Denticipitidae</taxon>
        <taxon>Denticeps</taxon>
    </lineage>
</organism>
<evidence type="ECO:0000259" key="7">
    <source>
        <dbReference type="PROSITE" id="PS50157"/>
    </source>
</evidence>
<feature type="signal peptide" evidence="6">
    <location>
        <begin position="1"/>
        <end position="15"/>
    </location>
</feature>
<dbReference type="GO" id="GO:0005634">
    <property type="term" value="C:nucleus"/>
    <property type="evidence" value="ECO:0007669"/>
    <property type="project" value="TreeGrafter"/>
</dbReference>
<dbReference type="AlphaFoldDB" id="A0AAY4ARC1"/>
<keyword evidence="6" id="KW-0732">Signal</keyword>
<evidence type="ECO:0000256" key="6">
    <source>
        <dbReference type="SAM" id="SignalP"/>
    </source>
</evidence>
<reference evidence="8" key="3">
    <citation type="submission" date="2025-09" db="UniProtKB">
        <authorList>
            <consortium name="Ensembl"/>
        </authorList>
    </citation>
    <scope>IDENTIFICATION</scope>
</reference>
<dbReference type="FunFam" id="3.30.160.60:FF:002343">
    <property type="entry name" value="Zinc finger protein 33A"/>
    <property type="match status" value="1"/>
</dbReference>
<dbReference type="GO" id="GO:0000977">
    <property type="term" value="F:RNA polymerase II transcription regulatory region sequence-specific DNA binding"/>
    <property type="evidence" value="ECO:0007669"/>
    <property type="project" value="TreeGrafter"/>
</dbReference>
<feature type="domain" description="C2H2-type" evidence="7">
    <location>
        <begin position="32"/>
        <end position="59"/>
    </location>
</feature>
<evidence type="ECO:0000256" key="5">
    <source>
        <dbReference type="PROSITE-ProRule" id="PRU00042"/>
    </source>
</evidence>
<dbReference type="Proteomes" id="UP000694580">
    <property type="component" value="Chromosome 3"/>
</dbReference>
<keyword evidence="3 5" id="KW-0863">Zinc-finger</keyword>
<dbReference type="GeneTree" id="ENSGT01050000248261"/>
<evidence type="ECO:0000256" key="2">
    <source>
        <dbReference type="ARBA" id="ARBA00022737"/>
    </source>
</evidence>
<dbReference type="GO" id="GO:0008270">
    <property type="term" value="F:zinc ion binding"/>
    <property type="evidence" value="ECO:0007669"/>
    <property type="project" value="UniProtKB-KW"/>
</dbReference>
<protein>
    <recommendedName>
        <fullName evidence="7">C2H2-type domain-containing protein</fullName>
    </recommendedName>
</protein>
<evidence type="ECO:0000256" key="4">
    <source>
        <dbReference type="ARBA" id="ARBA00022833"/>
    </source>
</evidence>
<dbReference type="Ensembl" id="ENSDCDT00010011392.1">
    <property type="protein sequence ID" value="ENSDCDP00010010880.1"/>
    <property type="gene ID" value="ENSDCDG00010004817.1"/>
</dbReference>
<keyword evidence="1" id="KW-0479">Metal-binding</keyword>
<dbReference type="PANTHER" id="PTHR14196">
    <property type="entry name" value="ODD-SKIPPED - RELATED"/>
    <property type="match status" value="1"/>
</dbReference>
<proteinExistence type="predicted"/>
<keyword evidence="9" id="KW-1185">Reference proteome</keyword>
<dbReference type="FunFam" id="3.30.160.60:FF:000446">
    <property type="entry name" value="Zinc finger protein"/>
    <property type="match status" value="1"/>
</dbReference>
<evidence type="ECO:0000256" key="1">
    <source>
        <dbReference type="ARBA" id="ARBA00022723"/>
    </source>
</evidence>
<accession>A0AAY4ARC1</accession>
<reference evidence="8" key="2">
    <citation type="submission" date="2025-08" db="UniProtKB">
        <authorList>
            <consortium name="Ensembl"/>
        </authorList>
    </citation>
    <scope>IDENTIFICATION</scope>
</reference>
<dbReference type="InterPro" id="IPR036236">
    <property type="entry name" value="Znf_C2H2_sf"/>
</dbReference>
<name>A0AAY4ARC1_9TELE</name>